<dbReference type="GeneID" id="8243057"/>
<accession>C1E413</accession>
<organism evidence="1 2">
    <name type="scientific">Micromonas commoda (strain RCC299 / NOUM17 / CCMP2709)</name>
    <name type="common">Picoplanktonic green alga</name>
    <dbReference type="NCBI Taxonomy" id="296587"/>
    <lineage>
        <taxon>Eukaryota</taxon>
        <taxon>Viridiplantae</taxon>
        <taxon>Chlorophyta</taxon>
        <taxon>Mamiellophyceae</taxon>
        <taxon>Mamiellales</taxon>
        <taxon>Mamiellaceae</taxon>
        <taxon>Micromonas</taxon>
    </lineage>
</organism>
<gene>
    <name evidence="1" type="ORF">MICPUN_100058</name>
</gene>
<evidence type="ECO:0000313" key="2">
    <source>
        <dbReference type="Proteomes" id="UP000002009"/>
    </source>
</evidence>
<proteinExistence type="predicted"/>
<protein>
    <submittedName>
        <fullName evidence="1">Uncharacterized protein</fullName>
    </submittedName>
</protein>
<evidence type="ECO:0000313" key="1">
    <source>
        <dbReference type="EMBL" id="ACO62649.1"/>
    </source>
</evidence>
<keyword evidence="2" id="KW-1185">Reference proteome</keyword>
<dbReference type="KEGG" id="mis:MICPUN_100058"/>
<dbReference type="AlphaFoldDB" id="C1E413"/>
<name>C1E413_MICCC</name>
<sequence>MKFGGMGIPALQQLADSASVAAACTYIPWLHNFVPGLADVVTTDDPRDLGLGWGGLDTAWRRIWERATDSGAVDGEGRRVEDERSLLVAPVLVDAAPELQPQPHLQRLLSALDAARRYKAEHARTCASFEALLEEDGSWTNPATRWYAQVAAFMLSLGGIGATTWKDAWPTEERMRLTPELLRSGVAFELNLPQESITRAAGRGGRTCTCRHCTSKGLALRLDDPDIVHHYLTRMEESSEMGASAYGSHNAIRDVVCDIARHAGHKVRIRGLGGFLRTADRANIPDIQTRDREGNDTFIDVTMSHLCHGSPHTRNGDPMGSMRGKKKAIYEEGFIMETSVGKKMAAYDDVAEFRGHRMSYHALEYPGRMSTDLVNFLRKAAGEAAVWSRDEFGAGGLDERARHLVSSNFQKFLRWVSCARIRSIATRIVSAAGDEEDKEEEWRRTTEEPVDPDALVREVFSDPLIMHEDAVFGLNA</sequence>
<dbReference type="Proteomes" id="UP000002009">
    <property type="component" value="Chromosome 4"/>
</dbReference>
<dbReference type="InParanoid" id="C1E413"/>
<reference evidence="1 2" key="1">
    <citation type="journal article" date="2009" name="Science">
        <title>Green evolution and dynamic adaptations revealed by genomes of the marine picoeukaryotes Micromonas.</title>
        <authorList>
            <person name="Worden A.Z."/>
            <person name="Lee J.H."/>
            <person name="Mock T."/>
            <person name="Rouze P."/>
            <person name="Simmons M.P."/>
            <person name="Aerts A.L."/>
            <person name="Allen A.E."/>
            <person name="Cuvelier M.L."/>
            <person name="Derelle E."/>
            <person name="Everett M.V."/>
            <person name="Foulon E."/>
            <person name="Grimwood J."/>
            <person name="Gundlach H."/>
            <person name="Henrissat B."/>
            <person name="Napoli C."/>
            <person name="McDonald S.M."/>
            <person name="Parker M.S."/>
            <person name="Rombauts S."/>
            <person name="Salamov A."/>
            <person name="Von Dassow P."/>
            <person name="Badger J.H."/>
            <person name="Coutinho P.M."/>
            <person name="Demir E."/>
            <person name="Dubchak I."/>
            <person name="Gentemann C."/>
            <person name="Eikrem W."/>
            <person name="Gready J.E."/>
            <person name="John U."/>
            <person name="Lanier W."/>
            <person name="Lindquist E.A."/>
            <person name="Lucas S."/>
            <person name="Mayer K.F."/>
            <person name="Moreau H."/>
            <person name="Not F."/>
            <person name="Otillar R."/>
            <person name="Panaud O."/>
            <person name="Pangilinan J."/>
            <person name="Paulsen I."/>
            <person name="Piegu B."/>
            <person name="Poliakov A."/>
            <person name="Robbens S."/>
            <person name="Schmutz J."/>
            <person name="Toulza E."/>
            <person name="Wyss T."/>
            <person name="Zelensky A."/>
            <person name="Zhou K."/>
            <person name="Armbrust E.V."/>
            <person name="Bhattacharya D."/>
            <person name="Goodenough U.W."/>
            <person name="Van de Peer Y."/>
            <person name="Grigoriev I.V."/>
        </authorList>
    </citation>
    <scope>NUCLEOTIDE SEQUENCE [LARGE SCALE GENOMIC DNA]</scope>
    <source>
        <strain evidence="2">RCC299 / NOUM17</strain>
    </source>
</reference>
<dbReference type="RefSeq" id="XP_002501391.1">
    <property type="nucleotide sequence ID" value="XM_002501345.1"/>
</dbReference>
<dbReference type="EMBL" id="CP001325">
    <property type="protein sequence ID" value="ACO62649.1"/>
    <property type="molecule type" value="Genomic_DNA"/>
</dbReference>